<feature type="non-terminal residue" evidence="2">
    <location>
        <position position="1"/>
    </location>
</feature>
<organism evidence="2">
    <name type="scientific">marine sediment metagenome</name>
    <dbReference type="NCBI Taxonomy" id="412755"/>
    <lineage>
        <taxon>unclassified sequences</taxon>
        <taxon>metagenomes</taxon>
        <taxon>ecological metagenomes</taxon>
    </lineage>
</organism>
<accession>A0A0F8YI12</accession>
<keyword evidence="1" id="KW-0812">Transmembrane</keyword>
<keyword evidence="1" id="KW-0472">Membrane</keyword>
<keyword evidence="1" id="KW-1133">Transmembrane helix</keyword>
<evidence type="ECO:0000313" key="2">
    <source>
        <dbReference type="EMBL" id="KKK81042.1"/>
    </source>
</evidence>
<proteinExistence type="predicted"/>
<evidence type="ECO:0000256" key="1">
    <source>
        <dbReference type="SAM" id="Phobius"/>
    </source>
</evidence>
<gene>
    <name evidence="2" type="ORF">LCGC14_2817440</name>
</gene>
<reference evidence="2" key="1">
    <citation type="journal article" date="2015" name="Nature">
        <title>Complex archaea that bridge the gap between prokaryotes and eukaryotes.</title>
        <authorList>
            <person name="Spang A."/>
            <person name="Saw J.H."/>
            <person name="Jorgensen S.L."/>
            <person name="Zaremba-Niedzwiedzka K."/>
            <person name="Martijn J."/>
            <person name="Lind A.E."/>
            <person name="van Eijk R."/>
            <person name="Schleper C."/>
            <person name="Guy L."/>
            <person name="Ettema T.J."/>
        </authorList>
    </citation>
    <scope>NUCLEOTIDE SEQUENCE</scope>
</reference>
<protein>
    <submittedName>
        <fullName evidence="2">Uncharacterized protein</fullName>
    </submittedName>
</protein>
<dbReference type="EMBL" id="LAZR01053304">
    <property type="protein sequence ID" value="KKK81042.1"/>
    <property type="molecule type" value="Genomic_DNA"/>
</dbReference>
<feature type="transmembrane region" description="Helical" evidence="1">
    <location>
        <begin position="12"/>
        <end position="37"/>
    </location>
</feature>
<dbReference type="AlphaFoldDB" id="A0A0F8YI12"/>
<sequence length="65" mass="6654">APVEPSLIPRIIMVVSMVAGIIATAAIFIVGTSVLGWSIGAAIDTVQATGKETASLETAQERSRS</sequence>
<name>A0A0F8YI12_9ZZZZ</name>
<comment type="caution">
    <text evidence="2">The sequence shown here is derived from an EMBL/GenBank/DDBJ whole genome shotgun (WGS) entry which is preliminary data.</text>
</comment>